<accession>A0ABW2Y147</accession>
<evidence type="ECO:0000256" key="5">
    <source>
        <dbReference type="ARBA" id="ARBA00022989"/>
    </source>
</evidence>
<dbReference type="InterPro" id="IPR000731">
    <property type="entry name" value="SSD"/>
</dbReference>
<dbReference type="PROSITE" id="PS50156">
    <property type="entry name" value="SSD"/>
    <property type="match status" value="2"/>
</dbReference>
<feature type="transmembrane region" description="Helical" evidence="7">
    <location>
        <begin position="643"/>
        <end position="662"/>
    </location>
</feature>
<dbReference type="PRINTS" id="PR00702">
    <property type="entry name" value="ACRIFLAVINRP"/>
</dbReference>
<organism evidence="9 10">
    <name type="scientific">Actinomadura fibrosa</name>
    <dbReference type="NCBI Taxonomy" id="111802"/>
    <lineage>
        <taxon>Bacteria</taxon>
        <taxon>Bacillati</taxon>
        <taxon>Actinomycetota</taxon>
        <taxon>Actinomycetes</taxon>
        <taxon>Streptosporangiales</taxon>
        <taxon>Thermomonosporaceae</taxon>
        <taxon>Actinomadura</taxon>
    </lineage>
</organism>
<evidence type="ECO:0000259" key="8">
    <source>
        <dbReference type="PROSITE" id="PS50156"/>
    </source>
</evidence>
<keyword evidence="6 7" id="KW-0472">Membrane</keyword>
<keyword evidence="5 7" id="KW-1133">Transmembrane helix</keyword>
<dbReference type="RefSeq" id="WP_131755921.1">
    <property type="nucleotide sequence ID" value="NZ_CAACUY010000010.1"/>
</dbReference>
<feature type="transmembrane region" description="Helical" evidence="7">
    <location>
        <begin position="592"/>
        <end position="616"/>
    </location>
</feature>
<keyword evidence="10" id="KW-1185">Reference proteome</keyword>
<comment type="subcellular location">
    <subcellularLocation>
        <location evidence="1">Cell membrane</location>
        <topology evidence="1">Multi-pass membrane protein</topology>
    </subcellularLocation>
</comment>
<comment type="similarity">
    <text evidence="2">Belongs to the resistance-nodulation-cell division (RND) (TC 2.A.6) family. MmpL subfamily.</text>
</comment>
<comment type="caution">
    <text evidence="9">The sequence shown here is derived from an EMBL/GenBank/DDBJ whole genome shotgun (WGS) entry which is preliminary data.</text>
</comment>
<proteinExistence type="inferred from homology"/>
<evidence type="ECO:0000256" key="2">
    <source>
        <dbReference type="ARBA" id="ARBA00010157"/>
    </source>
</evidence>
<feature type="domain" description="SSD" evidence="8">
    <location>
        <begin position="179"/>
        <end position="328"/>
    </location>
</feature>
<dbReference type="InterPro" id="IPR001036">
    <property type="entry name" value="Acrflvin-R"/>
</dbReference>
<feature type="transmembrane region" description="Helical" evidence="7">
    <location>
        <begin position="206"/>
        <end position="226"/>
    </location>
</feature>
<reference evidence="10" key="1">
    <citation type="journal article" date="2019" name="Int. J. Syst. Evol. Microbiol.">
        <title>The Global Catalogue of Microorganisms (GCM) 10K type strain sequencing project: providing services to taxonomists for standard genome sequencing and annotation.</title>
        <authorList>
            <consortium name="The Broad Institute Genomics Platform"/>
            <consortium name="The Broad Institute Genome Sequencing Center for Infectious Disease"/>
            <person name="Wu L."/>
            <person name="Ma J."/>
        </authorList>
    </citation>
    <scope>NUCLEOTIDE SEQUENCE [LARGE SCALE GENOMIC DNA]</scope>
    <source>
        <strain evidence="10">JCM 9371</strain>
    </source>
</reference>
<evidence type="ECO:0000256" key="7">
    <source>
        <dbReference type="SAM" id="Phobius"/>
    </source>
</evidence>
<evidence type="ECO:0000256" key="4">
    <source>
        <dbReference type="ARBA" id="ARBA00022692"/>
    </source>
</evidence>
<evidence type="ECO:0000256" key="6">
    <source>
        <dbReference type="ARBA" id="ARBA00023136"/>
    </source>
</evidence>
<protein>
    <submittedName>
        <fullName evidence="9">MMPL family transporter</fullName>
    </submittedName>
</protein>
<feature type="transmembrane region" description="Helical" evidence="7">
    <location>
        <begin position="305"/>
        <end position="329"/>
    </location>
</feature>
<dbReference type="PANTHER" id="PTHR33406">
    <property type="entry name" value="MEMBRANE PROTEIN MJ1562-RELATED"/>
    <property type="match status" value="1"/>
</dbReference>
<keyword evidence="3" id="KW-1003">Cell membrane</keyword>
<evidence type="ECO:0000313" key="10">
    <source>
        <dbReference type="Proteomes" id="UP001597063"/>
    </source>
</evidence>
<dbReference type="InterPro" id="IPR004869">
    <property type="entry name" value="MMPL_dom"/>
</dbReference>
<feature type="domain" description="SSD" evidence="8">
    <location>
        <begin position="530"/>
        <end position="695"/>
    </location>
</feature>
<feature type="transmembrane region" description="Helical" evidence="7">
    <location>
        <begin position="350"/>
        <end position="372"/>
    </location>
</feature>
<feature type="transmembrane region" description="Helical" evidence="7">
    <location>
        <begin position="528"/>
        <end position="547"/>
    </location>
</feature>
<feature type="transmembrane region" description="Helical" evidence="7">
    <location>
        <begin position="668"/>
        <end position="696"/>
    </location>
</feature>
<gene>
    <name evidence="9" type="ORF">ACFQZM_47960</name>
</gene>
<dbReference type="PANTHER" id="PTHR33406:SF11">
    <property type="entry name" value="MEMBRANE PROTEIN SCO6666-RELATED"/>
    <property type="match status" value="1"/>
</dbReference>
<sequence length="736" mass="74989">MAVRLYRLGRFAFRRRWLVALSWLGVLGWLIAGAMTLSGPSSSSFSIPGTEAQRAIDMLAERFPQAAAGGATARVVFAPSDGRPLTAPENKAAVEDVVRRLRTGPQVANVTDPFGAGAVNPARTVAYAQVTYRVPAVDLPDAAREALSRAVEPGRDAGLTVEMGGNAAEEPSGQSLKEIVGVAVAAVVLVVALGSVVAAGLPLLTAAIAIAVSMTAISTATGFVELSASTPTLAIMLGLAVSIDYALFIVFRYRHELHLGHGPDEATGRALGTAGSAVVFAGLTVVIALAGLSVVGIPVLTQMGLAAAAAVLVAVLIALTLVPALLGLVGERLRPAAVRTRGPRWARSVTGRPVPVLIAAALGTAVLATPALSLRLGLPDDSVAAPGTTQRKAYDMLADGFGAGFNGPLTVVVDAAGGTAPEDAAGGTAPEDAARGTDPKDAARRVAGTIAQLPGVAAVAPPVFNPSGDTALVTVVPRSAPGSAATAGLVTAIRGEASGIRAETGASIAVTGLTALDIDMSDKLAGALAPYLALVIGLAVVLLTLVFRSVLVPITATLGFLLSVAATFGAVVAVFQWGWLAGLFGVSQTAPVLSALPIFVIGVVFGLAMDYQVFLVTRIREAHVRGEDPVPAVVTGFGHSARVVTAAAVIMVAVFSGFMLSADPLVKSIGFALAAATLFDAFVIRMTIVPAVMTLLGRSAWWLPRWLGRALPDVDIEGRTLDRPSVAPMVAVEGRR</sequence>
<dbReference type="EMBL" id="JBHTGP010000038">
    <property type="protein sequence ID" value="MFD0692297.1"/>
    <property type="molecule type" value="Genomic_DNA"/>
</dbReference>
<evidence type="ECO:0000313" key="9">
    <source>
        <dbReference type="EMBL" id="MFD0692297.1"/>
    </source>
</evidence>
<dbReference type="Gene3D" id="1.20.1640.10">
    <property type="entry name" value="Multidrug efflux transporter AcrB transmembrane domain"/>
    <property type="match status" value="2"/>
</dbReference>
<dbReference type="Pfam" id="PF03176">
    <property type="entry name" value="MMPL"/>
    <property type="match status" value="2"/>
</dbReference>
<dbReference type="InterPro" id="IPR050545">
    <property type="entry name" value="Mycobact_MmpL"/>
</dbReference>
<feature type="transmembrane region" description="Helical" evidence="7">
    <location>
        <begin position="274"/>
        <end position="299"/>
    </location>
</feature>
<evidence type="ECO:0000256" key="3">
    <source>
        <dbReference type="ARBA" id="ARBA00022475"/>
    </source>
</evidence>
<name>A0ABW2Y147_9ACTN</name>
<dbReference type="Proteomes" id="UP001597063">
    <property type="component" value="Unassembled WGS sequence"/>
</dbReference>
<keyword evidence="4 7" id="KW-0812">Transmembrane</keyword>
<evidence type="ECO:0000256" key="1">
    <source>
        <dbReference type="ARBA" id="ARBA00004651"/>
    </source>
</evidence>
<feature type="transmembrane region" description="Helical" evidence="7">
    <location>
        <begin position="179"/>
        <end position="199"/>
    </location>
</feature>
<feature type="transmembrane region" description="Helical" evidence="7">
    <location>
        <begin position="559"/>
        <end position="580"/>
    </location>
</feature>
<dbReference type="SUPFAM" id="SSF82866">
    <property type="entry name" value="Multidrug efflux transporter AcrB transmembrane domain"/>
    <property type="match status" value="2"/>
</dbReference>
<feature type="transmembrane region" description="Helical" evidence="7">
    <location>
        <begin position="232"/>
        <end position="253"/>
    </location>
</feature>